<dbReference type="PROSITE" id="PS51272">
    <property type="entry name" value="SLH"/>
    <property type="match status" value="3"/>
</dbReference>
<dbReference type="RefSeq" id="WP_187434387.1">
    <property type="nucleotide sequence ID" value="NZ_VNHS01000009.1"/>
</dbReference>
<comment type="similarity">
    <text evidence="1">Belongs to the TolB family.</text>
</comment>
<dbReference type="Pfam" id="PF00041">
    <property type="entry name" value="fn3"/>
    <property type="match status" value="1"/>
</dbReference>
<gene>
    <name evidence="5" type="ORF">BCM02_109385</name>
</gene>
<dbReference type="Gene3D" id="2.60.40.1120">
    <property type="entry name" value="Carboxypeptidase-like, regulatory domain"/>
    <property type="match status" value="1"/>
</dbReference>
<comment type="caution">
    <text evidence="5">The sequence shown here is derived from an EMBL/GenBank/DDBJ whole genome shotgun (WGS) entry which is preliminary data.</text>
</comment>
<dbReference type="InterPro" id="IPR003961">
    <property type="entry name" value="FN3_dom"/>
</dbReference>
<dbReference type="Proteomes" id="UP000323257">
    <property type="component" value="Unassembled WGS sequence"/>
</dbReference>
<feature type="region of interest" description="Disordered" evidence="2">
    <location>
        <begin position="2160"/>
        <end position="2187"/>
    </location>
</feature>
<accession>A0A5S5C0Y8</accession>
<organism evidence="5 6">
    <name type="scientific">Paenibacillus methanolicus</name>
    <dbReference type="NCBI Taxonomy" id="582686"/>
    <lineage>
        <taxon>Bacteria</taxon>
        <taxon>Bacillati</taxon>
        <taxon>Bacillota</taxon>
        <taxon>Bacilli</taxon>
        <taxon>Bacillales</taxon>
        <taxon>Paenibacillaceae</taxon>
        <taxon>Paenibacillus</taxon>
    </lineage>
</organism>
<dbReference type="Pfam" id="PF07676">
    <property type="entry name" value="PD40"/>
    <property type="match status" value="2"/>
</dbReference>
<dbReference type="InterPro" id="IPR013784">
    <property type="entry name" value="Carb-bd-like_fold"/>
</dbReference>
<dbReference type="CDD" id="cd00063">
    <property type="entry name" value="FN3"/>
    <property type="match status" value="1"/>
</dbReference>
<dbReference type="InterPro" id="IPR001119">
    <property type="entry name" value="SLH_dom"/>
</dbReference>
<evidence type="ECO:0000259" key="4">
    <source>
        <dbReference type="PROSITE" id="PS51272"/>
    </source>
</evidence>
<reference evidence="5 6" key="1">
    <citation type="submission" date="2019-07" db="EMBL/GenBank/DDBJ databases">
        <title>Genomic Encyclopedia of Type Strains, Phase III (KMG-III): the genomes of soil and plant-associated and newly described type strains.</title>
        <authorList>
            <person name="Whitman W."/>
        </authorList>
    </citation>
    <scope>NUCLEOTIDE SEQUENCE [LARGE SCALE GENOMIC DNA]</scope>
    <source>
        <strain evidence="5 6">BL24</strain>
    </source>
</reference>
<dbReference type="InterPro" id="IPR036116">
    <property type="entry name" value="FN3_sf"/>
</dbReference>
<dbReference type="SUPFAM" id="SSF49265">
    <property type="entry name" value="Fibronectin type III"/>
    <property type="match status" value="1"/>
</dbReference>
<dbReference type="InterPro" id="IPR013783">
    <property type="entry name" value="Ig-like_fold"/>
</dbReference>
<feature type="domain" description="SLH" evidence="4">
    <location>
        <begin position="2450"/>
        <end position="2513"/>
    </location>
</feature>
<feature type="compositionally biased region" description="Gly residues" evidence="2">
    <location>
        <begin position="2168"/>
        <end position="2180"/>
    </location>
</feature>
<evidence type="ECO:0000313" key="5">
    <source>
        <dbReference type="EMBL" id="TYP72106.1"/>
    </source>
</evidence>
<dbReference type="InterPro" id="IPR011042">
    <property type="entry name" value="6-blade_b-propeller_TolB-like"/>
</dbReference>
<feature type="domain" description="SLH" evidence="4">
    <location>
        <begin position="2522"/>
        <end position="2583"/>
    </location>
</feature>
<name>A0A5S5C0Y8_9BACL</name>
<sequence length="2583" mass="274577">MRKQAHYNLGMRMIAFLLSVALLGGGLFAGWGTAEAEESLPGFPGLIVPMDDGNGGEGAMWNHLHQVYDDLTPVVADNVRVTPDGRFAGFISYRYVSDPAGGELHSQLMLFDRESGSLESVLQLQPSETKEPVRFSMSDDARWFAFSGKKRMMEDAYPQIYLYDRKEDALTLVSKQASGLPVNGMSDNPSISADGRFVAFESSADDLADGDESNFDIFVYDRDRDASELVSIPAHAENPDDAAGGNSEKPSISADGRYVAFESSSPYLVEGDENGNNDVFVFDRQTKLAKLISAPAAGGEADRSSGAPSMSADGAIVAFESYAPLVADDTNDEKDIYVYRESSPAVERVSVDENGAQNAFESYQPLLSADGKFLSFQTWPTTADFERAWIADLEAGTVRNVSVAGSEKELTDPLTELAISGEGAVAAFNAGYPVKDPTTGEDITMVGLFIASKTSGGGQAPTWPAGSKLEAADVKTDSIALTWTPASHPQGIKTYRVYKDGERLEDVNGTALSYLATGLTPATEYAFRIEAVGADDVATAGGPSLRVATAADDRTLDVSLKFDRLSPKRMPMLGGKLMIEAKAKTGRTIAAKIVYADWLDEAGERLPAPRAAEASVNLIETIPGTGTYSAVFPIREGIAELTSVSASMTGAAGGPVEQPAEGLPVAVAGSVKVAFVNPGEIDLSGAYLLAVNQQDGGSTTVALKNGDPIVMEGVTPGDKYNLTLYASSGRGLGQLTDFRVAAGLSTELTLEVLRTARYRFKVTDQDNKPVSGIGVEVWNEAGDDYLAGFQSEAEGFTGWTETENVTKKLTAKIDVSGTQYEQPANLPFTLKPGDTEIPITVTRSPQGKLQGKVVTSGGEPVFNALVTTTQTYKGEPIVQKAFTDMNGAYEFTLYAGEVAIQAAQTAYHYNSEEGLKAVVEKDKTTTLNIPVRMAESGMVTFKVYVKMVGGQWQGPVDMEQMRFRTDLRTKFGGRSGYYQNAIQLQGQPGEEVQACVSGMLNGPFDACRTIALDDKANGTVELRIEENGGVLTGTVEASGNARINANLYEVVGDELVYANSDSFNNGRFELYAKKAGTYRLEFNRRDPVTNKMATAFKQVVIREQETLDVGTITLQPAGYFFHVTANGFLAQPNEVSPGATVNLRAFYQNHGSDAVTGATLKIVLPEGVSPVTEPGGTRIPVKLNGAAATAVLNGNTVDVPLGNVEKRAQGTVVLQAKLAAGYEQGKTQLSARIEGTAGGANINESLGLVQLAVPRVSIEAPAQTASSTLQVLGTAPAGSDVRIYDDNQLLGTAHANVSGIWKSTIELTNSDGSDIHLLWAEAENGGRKLRTDRKVVTYRQNEPVLQQIALAQHPNGKWLQMNVEQGVAQLPYTVVPGNPFAFILKFSEPDKVKNARIYLGGQIGGPVTAEKGADGLFRATVPTTSGALGGLYVDFDTVKPKVIVSRDIPTEEETRNSLPAKMKNFDIVEKTPFERDGDVYTGSAVIEFPDLPGYRLEAKQTIGATKTSYRPTVEEIVEAEATGLLMYNVSMDVEEDGDRVNVKVKGYVPGSVIFPDFAAASRSASFATLDDGGGFDPLEVLDELDIDATPYQKGMVEVTHEYSMLAKEASAPLSDIKEQYQGYRDYAGKITKIMDNVEAATLCPENIEATGEQAGKALLVTVGGEIAKTAIGAWTGAMMLEGPVGVVGGFAGKYVSNKIDSYVDEQIDKVKSVGPTDPQSCEEDENYDDLDPENIYKKRLKRVYAKLKWIYDPSGYVYEAVPSNRLTGVKATVLYQDKVTGEWKVWTDAPEYGQINPQLTDGEGRYGWDVPEGKWKVVWEKNGYQTASSAELIVPPPHFDVNAGLISMAPPIVAGVEAVIGKDGSYIDIDFSKYVKTAGPIAAGGITVTGPDGAALEGAAAYAEIQEGEQGPLSRKARFTPSGDGLQEGVDYTVTVQPQSFTSYAGVKMLAGDERIARAVRRDAEGPVPASAELIGGNRVVRLAFNEPLATDALLNPESFELTGAHASILSAVVELPEGEEKPTAVVLTLGGALPEGAGIAVRAAAGAAADLAGNPSEAKTIAVGGPDATLGALVIEDGTLTEPFAKDKTDYTIKVSEKAVSFRLKATAAAGGKMSIRGVPLAGDTFKTIEIPSDGIIPILVEAANHPGVTKTFTLTIARTAQPGPGPGGGSGGGSGGGVPIPSEGDVADIGRDAEVATKTTEQGRKQAVVSLKSKTVLDALKAAVGGELYVQLPSGADAYDVALPADAFRALAEAKVKLRLKTDSMSVVIHADAWVSGMSGKATAVHFALDRASAQEEQAWLDTLRAKFGGLTAASGLYRLTATAAEGESRVQLSASRADAAMAHWPEAGKATAIYRYNQAAQEWKYASDLPNAKGLPLDADYFAAMIYASVFADIGGHWAKDAIDWMAARLFVGGVTAKSFEPDRQVTRAEFAAMLARIVGGQPASGGASPFEDVQPGAWYYDAVRVAYDRKLITGDGSGKFNPNEYVTREQMTAMAWRVYRQLAEGASDASAAEAKQLLQPFYDAAAIDGWARGDVASSIKAGLVQGVSETRFEPDLVATRAQAATVLRRLAEKLGLTQE</sequence>
<dbReference type="SUPFAM" id="SSF82171">
    <property type="entry name" value="DPP6 N-terminal domain-like"/>
    <property type="match status" value="1"/>
</dbReference>
<feature type="domain" description="SLH" evidence="4">
    <location>
        <begin position="2389"/>
        <end position="2449"/>
    </location>
</feature>
<evidence type="ECO:0000259" key="3">
    <source>
        <dbReference type="PROSITE" id="PS50853"/>
    </source>
</evidence>
<feature type="domain" description="Fibronectin type-III" evidence="3">
    <location>
        <begin position="465"/>
        <end position="552"/>
    </location>
</feature>
<dbReference type="EMBL" id="VNHS01000009">
    <property type="protein sequence ID" value="TYP72106.1"/>
    <property type="molecule type" value="Genomic_DNA"/>
</dbReference>
<dbReference type="GO" id="GO:0030246">
    <property type="term" value="F:carbohydrate binding"/>
    <property type="evidence" value="ECO:0007669"/>
    <property type="project" value="InterPro"/>
</dbReference>
<dbReference type="PANTHER" id="PTHR36842:SF2">
    <property type="entry name" value="SLR0505 PROTEIN"/>
    <property type="match status" value="1"/>
</dbReference>
<dbReference type="SMART" id="SM00060">
    <property type="entry name" value="FN3"/>
    <property type="match status" value="2"/>
</dbReference>
<evidence type="ECO:0000256" key="2">
    <source>
        <dbReference type="SAM" id="MobiDB-lite"/>
    </source>
</evidence>
<evidence type="ECO:0000313" key="6">
    <source>
        <dbReference type="Proteomes" id="UP000323257"/>
    </source>
</evidence>
<protein>
    <submittedName>
        <fullName evidence="5">WD40 repeat protein</fullName>
    </submittedName>
</protein>
<dbReference type="InterPro" id="IPR025883">
    <property type="entry name" value="Cadherin-like_domain"/>
</dbReference>
<proteinExistence type="inferred from homology"/>
<dbReference type="Gene3D" id="2.60.40.10">
    <property type="entry name" value="Immunoglobulins"/>
    <property type="match status" value="1"/>
</dbReference>
<dbReference type="InterPro" id="IPR011659">
    <property type="entry name" value="WD40"/>
</dbReference>
<dbReference type="PANTHER" id="PTHR36842">
    <property type="entry name" value="PROTEIN TOLB HOMOLOG"/>
    <property type="match status" value="1"/>
</dbReference>
<dbReference type="SUPFAM" id="SSF49452">
    <property type="entry name" value="Starch-binding domain-like"/>
    <property type="match status" value="1"/>
</dbReference>
<dbReference type="Gene3D" id="2.120.10.30">
    <property type="entry name" value="TolB, C-terminal domain"/>
    <property type="match status" value="1"/>
</dbReference>
<dbReference type="PROSITE" id="PS50853">
    <property type="entry name" value="FN3"/>
    <property type="match status" value="1"/>
</dbReference>
<keyword evidence="6" id="KW-1185">Reference proteome</keyword>
<evidence type="ECO:0000256" key="1">
    <source>
        <dbReference type="ARBA" id="ARBA00009820"/>
    </source>
</evidence>
<dbReference type="Pfam" id="PF00395">
    <property type="entry name" value="SLH"/>
    <property type="match status" value="3"/>
</dbReference>
<dbReference type="Pfam" id="PF12733">
    <property type="entry name" value="Cadherin-like"/>
    <property type="match status" value="1"/>
</dbReference>